<protein>
    <submittedName>
        <fullName evidence="2">Nucleosome binding protein</fullName>
    </submittedName>
</protein>
<feature type="transmembrane region" description="Helical" evidence="1">
    <location>
        <begin position="81"/>
        <end position="100"/>
    </location>
</feature>
<name>A0A8H4ITG1_9PEZI</name>
<gene>
    <name evidence="2" type="ORF">GTA08_BOTSDO05735</name>
</gene>
<keyword evidence="3" id="KW-1185">Reference proteome</keyword>
<feature type="transmembrane region" description="Helical" evidence="1">
    <location>
        <begin position="41"/>
        <end position="61"/>
    </location>
</feature>
<dbReference type="EMBL" id="WWBZ02000033">
    <property type="protein sequence ID" value="KAF4306947.1"/>
    <property type="molecule type" value="Genomic_DNA"/>
</dbReference>
<evidence type="ECO:0000256" key="1">
    <source>
        <dbReference type="SAM" id="Phobius"/>
    </source>
</evidence>
<keyword evidence="1" id="KW-0812">Transmembrane</keyword>
<dbReference type="AlphaFoldDB" id="A0A8H4ITG1"/>
<sequence>MPTTTSPPTSTTALLRRITIFTFLPAFPLLLAHGIASGKAFPALGLLPLAGSAILAALLVYRDRVAAIGSPIQSLSPSNIFFADLLTGILLLAFLIGSWISLTNTRWYETPLIILGTYGTVFLMINFGIHLYFVSLQVLHMVTSRACDCAHCRSVMKKASFANMVSEYTPLSEGDVEEDAYRDIESGNGRSGP</sequence>
<comment type="caution">
    <text evidence="2">The sequence shown here is derived from an EMBL/GenBank/DDBJ whole genome shotgun (WGS) entry which is preliminary data.</text>
</comment>
<keyword evidence="1" id="KW-0472">Membrane</keyword>
<evidence type="ECO:0000313" key="3">
    <source>
        <dbReference type="Proteomes" id="UP000572817"/>
    </source>
</evidence>
<reference evidence="2" key="1">
    <citation type="submission" date="2020-04" db="EMBL/GenBank/DDBJ databases">
        <title>Genome Assembly and Annotation of Botryosphaeria dothidea sdau 11-99, a Latent Pathogen of Apple Fruit Ring Rot in China.</title>
        <authorList>
            <person name="Yu C."/>
            <person name="Diao Y."/>
            <person name="Lu Q."/>
            <person name="Zhao J."/>
            <person name="Cui S."/>
            <person name="Peng C."/>
            <person name="He B."/>
            <person name="Liu H."/>
        </authorList>
    </citation>
    <scope>NUCLEOTIDE SEQUENCE [LARGE SCALE GENOMIC DNA]</scope>
    <source>
        <strain evidence="2">Sdau11-99</strain>
    </source>
</reference>
<organism evidence="2 3">
    <name type="scientific">Botryosphaeria dothidea</name>
    <dbReference type="NCBI Taxonomy" id="55169"/>
    <lineage>
        <taxon>Eukaryota</taxon>
        <taxon>Fungi</taxon>
        <taxon>Dikarya</taxon>
        <taxon>Ascomycota</taxon>
        <taxon>Pezizomycotina</taxon>
        <taxon>Dothideomycetes</taxon>
        <taxon>Dothideomycetes incertae sedis</taxon>
        <taxon>Botryosphaeriales</taxon>
        <taxon>Botryosphaeriaceae</taxon>
        <taxon>Botryosphaeria</taxon>
    </lineage>
</organism>
<evidence type="ECO:0000313" key="2">
    <source>
        <dbReference type="EMBL" id="KAF4306947.1"/>
    </source>
</evidence>
<dbReference type="OrthoDB" id="5241710at2759"/>
<feature type="transmembrane region" description="Helical" evidence="1">
    <location>
        <begin position="14"/>
        <end position="35"/>
    </location>
</feature>
<dbReference type="Proteomes" id="UP000572817">
    <property type="component" value="Unassembled WGS sequence"/>
</dbReference>
<accession>A0A8H4ITG1</accession>
<proteinExistence type="predicted"/>
<feature type="transmembrane region" description="Helical" evidence="1">
    <location>
        <begin position="112"/>
        <end position="134"/>
    </location>
</feature>
<keyword evidence="1" id="KW-1133">Transmembrane helix</keyword>